<dbReference type="Proteomes" id="UP001434883">
    <property type="component" value="Unassembled WGS sequence"/>
</dbReference>
<sequence length="184" mass="21099">MLHIQYIPMNTAPRGTFSAIMVRLCKLKEEMKENVGRDSWSWKSLEDIFGNWGALAVKTDRVKESPTCPDGTFFSGYTMDSWQKWRIVCLSIMSVEEVEDMYIIGCLISGFLLFGVSGYLAYREIQRMSAAVLAIVRLPGMYDGIFRAIRTQTEMLRELNRRLDVILTQDRRQVAVPELRGEVG</sequence>
<accession>A0ABV0S8T7</accession>
<name>A0ABV0S8T7_9TELE</name>
<proteinExistence type="predicted"/>
<organism evidence="2 3">
    <name type="scientific">Xenoophorus captivus</name>
    <dbReference type="NCBI Taxonomy" id="1517983"/>
    <lineage>
        <taxon>Eukaryota</taxon>
        <taxon>Metazoa</taxon>
        <taxon>Chordata</taxon>
        <taxon>Craniata</taxon>
        <taxon>Vertebrata</taxon>
        <taxon>Euteleostomi</taxon>
        <taxon>Actinopterygii</taxon>
        <taxon>Neopterygii</taxon>
        <taxon>Teleostei</taxon>
        <taxon>Neoteleostei</taxon>
        <taxon>Acanthomorphata</taxon>
        <taxon>Ovalentaria</taxon>
        <taxon>Atherinomorphae</taxon>
        <taxon>Cyprinodontiformes</taxon>
        <taxon>Goodeidae</taxon>
        <taxon>Xenoophorus</taxon>
    </lineage>
</organism>
<keyword evidence="1" id="KW-1133">Transmembrane helix</keyword>
<evidence type="ECO:0000313" key="2">
    <source>
        <dbReference type="EMBL" id="MEQ2216975.1"/>
    </source>
</evidence>
<gene>
    <name evidence="2" type="ORF">XENOCAPTIV_027797</name>
</gene>
<keyword evidence="1" id="KW-0472">Membrane</keyword>
<keyword evidence="1" id="KW-0812">Transmembrane</keyword>
<protein>
    <recommendedName>
        <fullName evidence="4">ABC transmembrane type-1 domain-containing protein</fullName>
    </recommendedName>
</protein>
<comment type="caution">
    <text evidence="2">The sequence shown here is derived from an EMBL/GenBank/DDBJ whole genome shotgun (WGS) entry which is preliminary data.</text>
</comment>
<dbReference type="EMBL" id="JAHRIN010074580">
    <property type="protein sequence ID" value="MEQ2216975.1"/>
    <property type="molecule type" value="Genomic_DNA"/>
</dbReference>
<evidence type="ECO:0000313" key="3">
    <source>
        <dbReference type="Proteomes" id="UP001434883"/>
    </source>
</evidence>
<keyword evidence="3" id="KW-1185">Reference proteome</keyword>
<evidence type="ECO:0008006" key="4">
    <source>
        <dbReference type="Google" id="ProtNLM"/>
    </source>
</evidence>
<evidence type="ECO:0000256" key="1">
    <source>
        <dbReference type="SAM" id="Phobius"/>
    </source>
</evidence>
<feature type="transmembrane region" description="Helical" evidence="1">
    <location>
        <begin position="101"/>
        <end position="122"/>
    </location>
</feature>
<reference evidence="2 3" key="1">
    <citation type="submission" date="2021-06" db="EMBL/GenBank/DDBJ databases">
        <authorList>
            <person name="Palmer J.M."/>
        </authorList>
    </citation>
    <scope>NUCLEOTIDE SEQUENCE [LARGE SCALE GENOMIC DNA]</scope>
    <source>
        <strain evidence="2 3">XC_2019</strain>
        <tissue evidence="2">Muscle</tissue>
    </source>
</reference>